<accession>X1TYZ5</accession>
<organism evidence="1">
    <name type="scientific">marine sediment metagenome</name>
    <dbReference type="NCBI Taxonomy" id="412755"/>
    <lineage>
        <taxon>unclassified sequences</taxon>
        <taxon>metagenomes</taxon>
        <taxon>ecological metagenomes</taxon>
    </lineage>
</organism>
<evidence type="ECO:0000313" key="1">
    <source>
        <dbReference type="EMBL" id="GAI92800.1"/>
    </source>
</evidence>
<feature type="non-terminal residue" evidence="1">
    <location>
        <position position="275"/>
    </location>
</feature>
<name>X1TYZ5_9ZZZZ</name>
<sequence>HGSIQGRNDDDHSAYPLVSNFEANRATIATNWTDLTDAGATTLHKHDHGGMDGLDDGDHGAVYYTKTEINTWRSNVDQTEMSYLDGVTSDIQDQLDARCLESVLGTSIGAGLILDSAVLKTDIELQAIAALTSAADRYIRFTGSGSADLRTYANVLSDLSGSAGAAFAWNSQNLTGVGTIASGILTTTTVKLTDLTDGYVPYHVADATGLANSSIRTDGINVGINVASSTVYQMKVVGDALTAAGSGIGLHVSAKTRAVTANESTYTQAIAGAAQ</sequence>
<proteinExistence type="predicted"/>
<comment type="caution">
    <text evidence="1">The sequence shown here is derived from an EMBL/GenBank/DDBJ whole genome shotgun (WGS) entry which is preliminary data.</text>
</comment>
<feature type="non-terminal residue" evidence="1">
    <location>
        <position position="1"/>
    </location>
</feature>
<dbReference type="EMBL" id="BARW01019219">
    <property type="protein sequence ID" value="GAI92800.1"/>
    <property type="molecule type" value="Genomic_DNA"/>
</dbReference>
<gene>
    <name evidence="1" type="ORF">S12H4_32741</name>
</gene>
<dbReference type="AlphaFoldDB" id="X1TYZ5"/>
<reference evidence="1" key="1">
    <citation type="journal article" date="2014" name="Front. Microbiol.">
        <title>High frequency of phylogenetically diverse reductive dehalogenase-homologous genes in deep subseafloor sedimentary metagenomes.</title>
        <authorList>
            <person name="Kawai M."/>
            <person name="Futagami T."/>
            <person name="Toyoda A."/>
            <person name="Takaki Y."/>
            <person name="Nishi S."/>
            <person name="Hori S."/>
            <person name="Arai W."/>
            <person name="Tsubouchi T."/>
            <person name="Morono Y."/>
            <person name="Uchiyama I."/>
            <person name="Ito T."/>
            <person name="Fujiyama A."/>
            <person name="Inagaki F."/>
            <person name="Takami H."/>
        </authorList>
    </citation>
    <scope>NUCLEOTIDE SEQUENCE</scope>
    <source>
        <strain evidence="1">Expedition CK06-06</strain>
    </source>
</reference>
<protein>
    <submittedName>
        <fullName evidence="1">Uncharacterized protein</fullName>
    </submittedName>
</protein>